<evidence type="ECO:0000256" key="4">
    <source>
        <dbReference type="ARBA" id="ARBA00022475"/>
    </source>
</evidence>
<evidence type="ECO:0000256" key="7">
    <source>
        <dbReference type="ARBA" id="ARBA00022927"/>
    </source>
</evidence>
<dbReference type="GO" id="GO:0044781">
    <property type="term" value="P:bacterial-type flagellum organization"/>
    <property type="evidence" value="ECO:0007669"/>
    <property type="project" value="UniProtKB-UniRule"/>
</dbReference>
<name>A0A7Y0E332_9PROT</name>
<keyword evidence="15" id="KW-1185">Reference proteome</keyword>
<dbReference type="AlphaFoldDB" id="A0A7Y0E332"/>
<dbReference type="NCBIfam" id="TIGR01103">
    <property type="entry name" value="fliP"/>
    <property type="match status" value="1"/>
</dbReference>
<feature type="transmembrane region" description="Helical" evidence="12">
    <location>
        <begin position="300"/>
        <end position="322"/>
    </location>
</feature>
<keyword evidence="5 12" id="KW-0812">Transmembrane</keyword>
<keyword evidence="7 12" id="KW-0653">Protein transport</keyword>
<comment type="similarity">
    <text evidence="1 12">Belongs to the FliP/MopC/SpaP family.</text>
</comment>
<feature type="transmembrane region" description="Helical" evidence="12">
    <location>
        <begin position="159"/>
        <end position="189"/>
    </location>
</feature>
<feature type="transmembrane region" description="Helical" evidence="12">
    <location>
        <begin position="119"/>
        <end position="139"/>
    </location>
</feature>
<keyword evidence="4 12" id="KW-1003">Cell membrane</keyword>
<sequence length="361" mass="39979">MAAPFRSRRPGHQPPAPGYRPPLVPDRNPADRRPPSSGHRPLRRQRGRGDAGRAERHGDRKVHPGEAQRHRGAGRRRRRLRCHDPAHRHRAKQVGRRKRRRSQGVRIVTRPLPFAKRGLIGGLAGAAAAVLLLSAPAAAQSINIDIGEGGTVTGRLVQLVALLTVLSLAPSLLVMITSFTRLIIAFSLLRTAFGAQQTPPNTVLIGLALFLTFFIMQPTLEQSYTEGIQPLIEEQIPEDVAFERAIGPFHEFMMRHVREKDLALFMDIGGISTAIEPSETPLRALIPAFMISELKRAFEIGFLLFVPFVVIDMVVASVLMSMGMMMLPPVMISLPFKLIFFVLVDGWYMVVGSLVQSFNPV</sequence>
<evidence type="ECO:0000256" key="1">
    <source>
        <dbReference type="ARBA" id="ARBA00006257"/>
    </source>
</evidence>
<accession>A0A7Y0E332</accession>
<dbReference type="GO" id="GO:0009306">
    <property type="term" value="P:protein secretion"/>
    <property type="evidence" value="ECO:0007669"/>
    <property type="project" value="UniProtKB-UniRule"/>
</dbReference>
<feature type="transmembrane region" description="Helical" evidence="12">
    <location>
        <begin position="334"/>
        <end position="355"/>
    </location>
</feature>
<evidence type="ECO:0000256" key="5">
    <source>
        <dbReference type="ARBA" id="ARBA00022692"/>
    </source>
</evidence>
<keyword evidence="10" id="KW-0975">Bacterial flagellum</keyword>
<dbReference type="PANTHER" id="PTHR30587:SF0">
    <property type="entry name" value="FLAGELLAR BIOSYNTHETIC PROTEIN FLIP"/>
    <property type="match status" value="1"/>
</dbReference>
<evidence type="ECO:0000256" key="11">
    <source>
        <dbReference type="ARBA" id="ARBA00023225"/>
    </source>
</evidence>
<evidence type="ECO:0000256" key="2">
    <source>
        <dbReference type="ARBA" id="ARBA00021714"/>
    </source>
</evidence>
<proteinExistence type="inferred from homology"/>
<dbReference type="Proteomes" id="UP000539372">
    <property type="component" value="Unassembled WGS sequence"/>
</dbReference>
<organism evidence="14 15">
    <name type="scientific">Pacificispira spongiicola</name>
    <dbReference type="NCBI Taxonomy" id="2729598"/>
    <lineage>
        <taxon>Bacteria</taxon>
        <taxon>Pseudomonadati</taxon>
        <taxon>Pseudomonadota</taxon>
        <taxon>Alphaproteobacteria</taxon>
        <taxon>Rhodospirillales</taxon>
        <taxon>Rhodospirillaceae</taxon>
        <taxon>Pacificispira</taxon>
    </lineage>
</organism>
<evidence type="ECO:0000256" key="10">
    <source>
        <dbReference type="ARBA" id="ARBA00023143"/>
    </source>
</evidence>
<evidence type="ECO:0000313" key="15">
    <source>
        <dbReference type="Proteomes" id="UP000539372"/>
    </source>
</evidence>
<feature type="compositionally biased region" description="Pro residues" evidence="13">
    <location>
        <begin position="12"/>
        <end position="24"/>
    </location>
</feature>
<feature type="compositionally biased region" description="Basic residues" evidence="13">
    <location>
        <begin position="1"/>
        <end position="11"/>
    </location>
</feature>
<feature type="transmembrane region" description="Helical" evidence="12">
    <location>
        <begin position="201"/>
        <end position="220"/>
    </location>
</feature>
<dbReference type="GO" id="GO:0009425">
    <property type="term" value="C:bacterial-type flagellum basal body"/>
    <property type="evidence" value="ECO:0007669"/>
    <property type="project" value="UniProtKB-SubCell"/>
</dbReference>
<dbReference type="PANTHER" id="PTHR30587">
    <property type="entry name" value="FLAGELLAR BIOSYNTHETIC PROTEIN FLIP"/>
    <property type="match status" value="1"/>
</dbReference>
<evidence type="ECO:0000256" key="9">
    <source>
        <dbReference type="ARBA" id="ARBA00023136"/>
    </source>
</evidence>
<feature type="compositionally biased region" description="Basic and acidic residues" evidence="13">
    <location>
        <begin position="47"/>
        <end position="69"/>
    </location>
</feature>
<evidence type="ECO:0000256" key="8">
    <source>
        <dbReference type="ARBA" id="ARBA00022989"/>
    </source>
</evidence>
<reference evidence="14 15" key="1">
    <citation type="submission" date="2020-04" db="EMBL/GenBank/DDBJ databases">
        <title>Rhodospirillaceae bacterium KN72 isolated from deep sea.</title>
        <authorList>
            <person name="Zhang D.-C."/>
        </authorList>
    </citation>
    <scope>NUCLEOTIDE SEQUENCE [LARGE SCALE GENOMIC DNA]</scope>
    <source>
        <strain evidence="14 15">KN72</strain>
    </source>
</reference>
<comment type="caution">
    <text evidence="14">The sequence shown here is derived from an EMBL/GenBank/DDBJ whole genome shotgun (WGS) entry which is preliminary data.</text>
</comment>
<dbReference type="EMBL" id="JABBNT010000005">
    <property type="protein sequence ID" value="NMM46303.1"/>
    <property type="molecule type" value="Genomic_DNA"/>
</dbReference>
<keyword evidence="8 12" id="KW-1133">Transmembrane helix</keyword>
<evidence type="ECO:0000256" key="6">
    <source>
        <dbReference type="ARBA" id="ARBA00022795"/>
    </source>
</evidence>
<evidence type="ECO:0000256" key="3">
    <source>
        <dbReference type="ARBA" id="ARBA00022448"/>
    </source>
</evidence>
<keyword evidence="14" id="KW-0282">Flagellum</keyword>
<feature type="compositionally biased region" description="Basic residues" evidence="13">
    <location>
        <begin position="70"/>
        <end position="103"/>
    </location>
</feature>
<keyword evidence="11 12" id="KW-1006">Bacterial flagellum protein export</keyword>
<dbReference type="PRINTS" id="PR00951">
    <property type="entry name" value="FLGBIOSNFLIP"/>
</dbReference>
<dbReference type="InterPro" id="IPR005838">
    <property type="entry name" value="T3SS_IM_P"/>
</dbReference>
<dbReference type="PROSITE" id="PS01061">
    <property type="entry name" value="FLIP_2"/>
    <property type="match status" value="1"/>
</dbReference>
<keyword evidence="6 12" id="KW-1005">Bacterial flagellum biogenesis</keyword>
<keyword evidence="9 12" id="KW-0472">Membrane</keyword>
<evidence type="ECO:0000256" key="13">
    <source>
        <dbReference type="SAM" id="MobiDB-lite"/>
    </source>
</evidence>
<evidence type="ECO:0000256" key="12">
    <source>
        <dbReference type="RuleBase" id="RU362069"/>
    </source>
</evidence>
<dbReference type="PROSITE" id="PS01060">
    <property type="entry name" value="FLIP_1"/>
    <property type="match status" value="1"/>
</dbReference>
<comment type="function">
    <text evidence="12">Plays a role in the flagellum-specific transport system.</text>
</comment>
<dbReference type="InterPro" id="IPR005837">
    <property type="entry name" value="FliP"/>
</dbReference>
<dbReference type="Pfam" id="PF00813">
    <property type="entry name" value="FliP"/>
    <property type="match status" value="1"/>
</dbReference>
<evidence type="ECO:0000313" key="14">
    <source>
        <dbReference type="EMBL" id="NMM46303.1"/>
    </source>
</evidence>
<dbReference type="GO" id="GO:0005886">
    <property type="term" value="C:plasma membrane"/>
    <property type="evidence" value="ECO:0007669"/>
    <property type="project" value="UniProtKB-SubCell"/>
</dbReference>
<protein>
    <recommendedName>
        <fullName evidence="2 12">Flagellar biosynthetic protein FliP</fullName>
    </recommendedName>
</protein>
<feature type="region of interest" description="Disordered" evidence="13">
    <location>
        <begin position="1"/>
        <end position="104"/>
    </location>
</feature>
<keyword evidence="14" id="KW-0966">Cell projection</keyword>
<keyword evidence="3 12" id="KW-0813">Transport</keyword>
<dbReference type="NCBIfam" id="NF009438">
    <property type="entry name" value="PRK12797.1"/>
    <property type="match status" value="1"/>
</dbReference>
<gene>
    <name evidence="12 14" type="primary">fliP</name>
    <name evidence="14" type="ORF">HH303_17565</name>
</gene>
<dbReference type="PRINTS" id="PR01302">
    <property type="entry name" value="TYPE3IMPPROT"/>
</dbReference>
<keyword evidence="14" id="KW-0969">Cilium</keyword>
<comment type="subcellular location">
    <subcellularLocation>
        <location evidence="12">Cell membrane</location>
        <topology evidence="12">Multi-pass membrane protein</topology>
    </subcellularLocation>
    <subcellularLocation>
        <location evidence="12">Bacterial flagellum basal body</location>
    </subcellularLocation>
</comment>